<evidence type="ECO:0000259" key="6">
    <source>
        <dbReference type="PROSITE" id="PS50850"/>
    </source>
</evidence>
<evidence type="ECO:0000256" key="1">
    <source>
        <dbReference type="ARBA" id="ARBA00004141"/>
    </source>
</evidence>
<comment type="caution">
    <text evidence="7">The sequence shown here is derived from an EMBL/GenBank/DDBJ whole genome shotgun (WGS) entry which is preliminary data.</text>
</comment>
<dbReference type="Pfam" id="PF00083">
    <property type="entry name" value="Sugar_tr"/>
    <property type="match status" value="1"/>
</dbReference>
<evidence type="ECO:0000256" key="2">
    <source>
        <dbReference type="ARBA" id="ARBA00022692"/>
    </source>
</evidence>
<sequence>MSFPAALLPALAAPDSSIRMDRDTASWFASSMAVGMIFGQVAASFLLEKLGRKMAHILCIVPGFMGWVLIFFAFDVTMLFIGRLLGGVFVMASLKVGLCVGSEYTAPETRGLLFSLKMFNFIAGTLLTHWLGMCLDWSLVALLATIPLVASLVVTSTWPESPAWLLRRGERRRAEDVFRWLRGPGELAQREFQAMAQAQRERTQKPKSMKEKLVDVRVLLSKKEFTKPMISCMFLLICLEASGRHVFPAYSTIIMAEILPEKMDASILPETKDMTMQQIEDFFVCGKLIERQLNVDDPEKQAMVGAGVLK</sequence>
<comment type="subcellular location">
    <subcellularLocation>
        <location evidence="1">Membrane</location>
        <topology evidence="1">Multi-pass membrane protein</topology>
    </subcellularLocation>
</comment>
<feature type="transmembrane region" description="Helical" evidence="5">
    <location>
        <begin position="137"/>
        <end position="158"/>
    </location>
</feature>
<dbReference type="Proteomes" id="UP000653454">
    <property type="component" value="Unassembled WGS sequence"/>
</dbReference>
<keyword evidence="8" id="KW-1185">Reference proteome</keyword>
<evidence type="ECO:0000256" key="4">
    <source>
        <dbReference type="ARBA" id="ARBA00023136"/>
    </source>
</evidence>
<dbReference type="InterPro" id="IPR036259">
    <property type="entry name" value="MFS_trans_sf"/>
</dbReference>
<dbReference type="PROSITE" id="PS50850">
    <property type="entry name" value="MFS"/>
    <property type="match status" value="1"/>
</dbReference>
<keyword evidence="2 5" id="KW-0812">Transmembrane</keyword>
<feature type="transmembrane region" description="Helical" evidence="5">
    <location>
        <begin position="28"/>
        <end position="47"/>
    </location>
</feature>
<accession>A0A8S4DK27</accession>
<feature type="transmembrane region" description="Helical" evidence="5">
    <location>
        <begin position="54"/>
        <end position="74"/>
    </location>
</feature>
<evidence type="ECO:0000256" key="3">
    <source>
        <dbReference type="ARBA" id="ARBA00022989"/>
    </source>
</evidence>
<dbReference type="AlphaFoldDB" id="A0A8S4DK27"/>
<keyword evidence="4 5" id="KW-0472">Membrane</keyword>
<feature type="domain" description="Major facilitator superfamily (MFS) profile" evidence="6">
    <location>
        <begin position="1"/>
        <end position="310"/>
    </location>
</feature>
<dbReference type="GO" id="GO:0016020">
    <property type="term" value="C:membrane"/>
    <property type="evidence" value="ECO:0007669"/>
    <property type="project" value="UniProtKB-SubCell"/>
</dbReference>
<dbReference type="InterPro" id="IPR005828">
    <property type="entry name" value="MFS_sugar_transport-like"/>
</dbReference>
<name>A0A8S4DK27_PLUXY</name>
<keyword evidence="3 5" id="KW-1133">Transmembrane helix</keyword>
<evidence type="ECO:0000313" key="8">
    <source>
        <dbReference type="Proteomes" id="UP000653454"/>
    </source>
</evidence>
<gene>
    <name evidence="7" type="ORF">PLXY2_LOCUS2012</name>
</gene>
<evidence type="ECO:0000256" key="5">
    <source>
        <dbReference type="SAM" id="Phobius"/>
    </source>
</evidence>
<dbReference type="GO" id="GO:0022857">
    <property type="term" value="F:transmembrane transporter activity"/>
    <property type="evidence" value="ECO:0007669"/>
    <property type="project" value="InterPro"/>
</dbReference>
<organism evidence="7 8">
    <name type="scientific">Plutella xylostella</name>
    <name type="common">Diamondback moth</name>
    <name type="synonym">Plutella maculipennis</name>
    <dbReference type="NCBI Taxonomy" id="51655"/>
    <lineage>
        <taxon>Eukaryota</taxon>
        <taxon>Metazoa</taxon>
        <taxon>Ecdysozoa</taxon>
        <taxon>Arthropoda</taxon>
        <taxon>Hexapoda</taxon>
        <taxon>Insecta</taxon>
        <taxon>Pterygota</taxon>
        <taxon>Neoptera</taxon>
        <taxon>Endopterygota</taxon>
        <taxon>Lepidoptera</taxon>
        <taxon>Glossata</taxon>
        <taxon>Ditrysia</taxon>
        <taxon>Yponomeutoidea</taxon>
        <taxon>Plutellidae</taxon>
        <taxon>Plutella</taxon>
    </lineage>
</organism>
<dbReference type="PANTHER" id="PTHR48021:SF68">
    <property type="entry name" value="MAJOR FACILITATOR SUPERFAMILY (MFS) PROFILE DOMAIN-CONTAINING PROTEIN"/>
    <property type="match status" value="1"/>
</dbReference>
<feature type="transmembrane region" description="Helical" evidence="5">
    <location>
        <begin position="80"/>
        <end position="100"/>
    </location>
</feature>
<protein>
    <submittedName>
        <fullName evidence="7">(diamondback moth) hypothetical protein</fullName>
    </submittedName>
</protein>
<dbReference type="PANTHER" id="PTHR48021">
    <property type="match status" value="1"/>
</dbReference>
<proteinExistence type="predicted"/>
<feature type="transmembrane region" description="Helical" evidence="5">
    <location>
        <begin position="112"/>
        <end position="131"/>
    </location>
</feature>
<dbReference type="Gene3D" id="1.20.1250.20">
    <property type="entry name" value="MFS general substrate transporter like domains"/>
    <property type="match status" value="1"/>
</dbReference>
<dbReference type="EMBL" id="CAJHNJ030000005">
    <property type="protein sequence ID" value="CAG9098867.1"/>
    <property type="molecule type" value="Genomic_DNA"/>
</dbReference>
<dbReference type="SUPFAM" id="SSF103473">
    <property type="entry name" value="MFS general substrate transporter"/>
    <property type="match status" value="1"/>
</dbReference>
<reference evidence="7" key="1">
    <citation type="submission" date="2020-11" db="EMBL/GenBank/DDBJ databases">
        <authorList>
            <person name="Whiteford S."/>
        </authorList>
    </citation>
    <scope>NUCLEOTIDE SEQUENCE</scope>
</reference>
<dbReference type="InterPro" id="IPR020846">
    <property type="entry name" value="MFS_dom"/>
</dbReference>
<dbReference type="InterPro" id="IPR050549">
    <property type="entry name" value="MFS_Trehalose_Transporter"/>
</dbReference>
<evidence type="ECO:0000313" key="7">
    <source>
        <dbReference type="EMBL" id="CAG9098867.1"/>
    </source>
</evidence>